<feature type="transmembrane region" description="Helical" evidence="1">
    <location>
        <begin position="32"/>
        <end position="51"/>
    </location>
</feature>
<proteinExistence type="predicted"/>
<evidence type="ECO:0000313" key="3">
    <source>
        <dbReference type="EMBL" id="KRZ28364.1"/>
    </source>
</evidence>
<evidence type="ECO:0008006" key="5">
    <source>
        <dbReference type="Google" id="ProtNLM"/>
    </source>
</evidence>
<dbReference type="EMBL" id="JYDV01000154">
    <property type="protein sequence ID" value="KRZ28364.1"/>
    <property type="molecule type" value="Genomic_DNA"/>
</dbReference>
<feature type="signal peptide" evidence="2">
    <location>
        <begin position="1"/>
        <end position="22"/>
    </location>
</feature>
<keyword evidence="1" id="KW-1133">Transmembrane helix</keyword>
<keyword evidence="1" id="KW-0472">Membrane</keyword>
<comment type="caution">
    <text evidence="3">The sequence shown here is derived from an EMBL/GenBank/DDBJ whole genome shotgun (WGS) entry which is preliminary data.</text>
</comment>
<feature type="transmembrane region" description="Helical" evidence="1">
    <location>
        <begin position="58"/>
        <end position="79"/>
    </location>
</feature>
<dbReference type="Proteomes" id="UP000054826">
    <property type="component" value="Unassembled WGS sequence"/>
</dbReference>
<reference evidence="3 4" key="1">
    <citation type="submission" date="2015-01" db="EMBL/GenBank/DDBJ databases">
        <title>Evolution of Trichinella species and genotypes.</title>
        <authorList>
            <person name="Korhonen P.K."/>
            <person name="Edoardo P."/>
            <person name="Giuseppe L.R."/>
            <person name="Gasser R.B."/>
        </authorList>
    </citation>
    <scope>NUCLEOTIDE SEQUENCE [LARGE SCALE GENOMIC DNA]</scope>
    <source>
        <strain evidence="3">ISS176</strain>
    </source>
</reference>
<evidence type="ECO:0000313" key="4">
    <source>
        <dbReference type="Proteomes" id="UP000054826"/>
    </source>
</evidence>
<gene>
    <name evidence="3" type="ORF">T4C_12045</name>
</gene>
<keyword evidence="1" id="KW-0812">Transmembrane</keyword>
<accession>A0A0V1J086</accession>
<evidence type="ECO:0000256" key="2">
    <source>
        <dbReference type="SAM" id="SignalP"/>
    </source>
</evidence>
<dbReference type="AlphaFoldDB" id="A0A0V1J086"/>
<sequence>MVLMIAIVIMTVAYVETPAAFCNQLYIDYKHLIEMIIVGDFHCSPAFAYFVTFDINKLSCYLFNALILAAFSFLDLPLVTCDGILIKFTFLHSITFSRKSEWKRKKTATTITITITINTTTSAVEIFN</sequence>
<name>A0A0V1J086_TRIPS</name>
<protein>
    <recommendedName>
        <fullName evidence="5">G-protein coupled receptors family 1 profile domain-containing protein</fullName>
    </recommendedName>
</protein>
<organism evidence="3 4">
    <name type="scientific">Trichinella pseudospiralis</name>
    <name type="common">Parasitic roundworm</name>
    <dbReference type="NCBI Taxonomy" id="6337"/>
    <lineage>
        <taxon>Eukaryota</taxon>
        <taxon>Metazoa</taxon>
        <taxon>Ecdysozoa</taxon>
        <taxon>Nematoda</taxon>
        <taxon>Enoplea</taxon>
        <taxon>Dorylaimia</taxon>
        <taxon>Trichinellida</taxon>
        <taxon>Trichinellidae</taxon>
        <taxon>Trichinella</taxon>
    </lineage>
</organism>
<evidence type="ECO:0000256" key="1">
    <source>
        <dbReference type="SAM" id="Phobius"/>
    </source>
</evidence>
<keyword evidence="2" id="KW-0732">Signal</keyword>
<feature type="chain" id="PRO_5006880207" description="G-protein coupled receptors family 1 profile domain-containing protein" evidence="2">
    <location>
        <begin position="23"/>
        <end position="128"/>
    </location>
</feature>